<organism evidence="4 5">
    <name type="scientific">Thermovibrio ammonificans (strain DSM 15698 / JCM 12110 / HB-1)</name>
    <dbReference type="NCBI Taxonomy" id="648996"/>
    <lineage>
        <taxon>Bacteria</taxon>
        <taxon>Pseudomonadati</taxon>
        <taxon>Aquificota</taxon>
        <taxon>Aquificia</taxon>
        <taxon>Desulfurobacteriales</taxon>
        <taxon>Desulfurobacteriaceae</taxon>
        <taxon>Thermovibrio</taxon>
    </lineage>
</organism>
<dbReference type="EMBL" id="CP002444">
    <property type="protein sequence ID" value="ADU97315.1"/>
    <property type="molecule type" value="Genomic_DNA"/>
</dbReference>
<dbReference type="Pfam" id="PF07963">
    <property type="entry name" value="N_methyl"/>
    <property type="match status" value="1"/>
</dbReference>
<comment type="similarity">
    <text evidence="1">Belongs to the N-Me-Phe pilin family.</text>
</comment>
<accession>E8T3Q8</accession>
<dbReference type="Proteomes" id="UP000006362">
    <property type="component" value="Chromosome"/>
</dbReference>
<protein>
    <submittedName>
        <fullName evidence="4">Fimbrial protein pilin</fullName>
    </submittedName>
</protein>
<dbReference type="STRING" id="648996.Theam_1352"/>
<dbReference type="PRINTS" id="PR00813">
    <property type="entry name" value="BCTERIALGSPG"/>
</dbReference>
<dbReference type="InterPro" id="IPR045584">
    <property type="entry name" value="Pilin-like"/>
</dbReference>
<evidence type="ECO:0000313" key="4">
    <source>
        <dbReference type="EMBL" id="ADU97315.1"/>
    </source>
</evidence>
<dbReference type="PANTHER" id="PTHR30093">
    <property type="entry name" value="GENERAL SECRETION PATHWAY PROTEIN G"/>
    <property type="match status" value="1"/>
</dbReference>
<reference evidence="4" key="1">
    <citation type="submission" date="2011-01" db="EMBL/GenBank/DDBJ databases">
        <title>Complete sequence of chromosome of Thermovibrio ammonificans HB-1.</title>
        <authorList>
            <consortium name="US DOE Joint Genome Institute"/>
            <person name="Lucas S."/>
            <person name="Copeland A."/>
            <person name="Lapidus A."/>
            <person name="Cheng J.-F."/>
            <person name="Goodwin L."/>
            <person name="Pitluck S."/>
            <person name="Davenport K."/>
            <person name="Detter J.C."/>
            <person name="Han C."/>
            <person name="Tapia R."/>
            <person name="Land M."/>
            <person name="Hauser L."/>
            <person name="Kyrpides N."/>
            <person name="Ivanova N."/>
            <person name="Ovchinnikova G."/>
            <person name="Vetriani C."/>
            <person name="Woyke T."/>
        </authorList>
    </citation>
    <scope>NUCLEOTIDE SEQUENCE [LARGE SCALE GENOMIC DNA]</scope>
    <source>
        <strain evidence="4">HB-1</strain>
    </source>
</reference>
<evidence type="ECO:0000256" key="2">
    <source>
        <dbReference type="ARBA" id="ARBA00022481"/>
    </source>
</evidence>
<dbReference type="HOGENOM" id="CLU_1425323_0_0_0"/>
<dbReference type="GO" id="GO:0015628">
    <property type="term" value="P:protein secretion by the type II secretion system"/>
    <property type="evidence" value="ECO:0007669"/>
    <property type="project" value="InterPro"/>
</dbReference>
<evidence type="ECO:0000313" key="5">
    <source>
        <dbReference type="Proteomes" id="UP000006362"/>
    </source>
</evidence>
<dbReference type="RefSeq" id="WP_013538101.1">
    <property type="nucleotide sequence ID" value="NC_014926.1"/>
</dbReference>
<keyword evidence="5" id="KW-1185">Reference proteome</keyword>
<dbReference type="eggNOG" id="COG4968">
    <property type="taxonomic scope" value="Bacteria"/>
</dbReference>
<feature type="transmembrane region" description="Helical" evidence="3">
    <location>
        <begin position="7"/>
        <end position="28"/>
    </location>
</feature>
<gene>
    <name evidence="4" type="ordered locus">Theam_1352</name>
</gene>
<keyword evidence="3" id="KW-0812">Transmembrane</keyword>
<proteinExistence type="inferred from homology"/>
<dbReference type="OrthoDB" id="5422085at2"/>
<dbReference type="NCBIfam" id="TIGR02532">
    <property type="entry name" value="IV_pilin_GFxxxE"/>
    <property type="match status" value="1"/>
</dbReference>
<dbReference type="KEGG" id="tam:Theam_1352"/>
<name>E8T3Q8_THEA1</name>
<evidence type="ECO:0000256" key="3">
    <source>
        <dbReference type="SAM" id="Phobius"/>
    </source>
</evidence>
<dbReference type="GO" id="GO:0015627">
    <property type="term" value="C:type II protein secretion system complex"/>
    <property type="evidence" value="ECO:0007669"/>
    <property type="project" value="InterPro"/>
</dbReference>
<sequence length="192" mass="19980">MKKVRKAFTLIELMVVVAIIAILAAIAIPQYKKFQLRAKTSEAKENLGAIRTAEEAYSAENDVYLAATYDPADIPGPTPASWNATSVGFSKIGFEPAGKVYYSYTVFGNNAGTGDNTDGKAFTADNNINIVMLAEGDLDGDGAAGSAAGSSVTISGTGPTATVSVTLTNTNDGGFYTTDEDTKIVDANPGKF</sequence>
<dbReference type="AlphaFoldDB" id="E8T3Q8"/>
<keyword evidence="3" id="KW-0472">Membrane</keyword>
<dbReference type="InterPro" id="IPR000983">
    <property type="entry name" value="Bac_GSPG_pilin"/>
</dbReference>
<keyword evidence="2" id="KW-0488">Methylation</keyword>
<keyword evidence="3" id="KW-1133">Transmembrane helix</keyword>
<dbReference type="Gene3D" id="3.30.700.10">
    <property type="entry name" value="Glycoprotein, Type 4 Pilin"/>
    <property type="match status" value="1"/>
</dbReference>
<dbReference type="SUPFAM" id="SSF54523">
    <property type="entry name" value="Pili subunits"/>
    <property type="match status" value="1"/>
</dbReference>
<dbReference type="InterPro" id="IPR012902">
    <property type="entry name" value="N_methyl_site"/>
</dbReference>
<dbReference type="PANTHER" id="PTHR30093:SF34">
    <property type="entry name" value="PREPILIN PEPTIDASE-DEPENDENT PROTEIN D"/>
    <property type="match status" value="1"/>
</dbReference>
<evidence type="ECO:0000256" key="1">
    <source>
        <dbReference type="ARBA" id="ARBA00005233"/>
    </source>
</evidence>